<dbReference type="RefSeq" id="WP_044121510.1">
    <property type="nucleotide sequence ID" value="NZ_JXIG01000389.1"/>
</dbReference>
<organism evidence="2 3">
    <name type="scientific">Staphylococcus aureus</name>
    <dbReference type="NCBI Taxonomy" id="1280"/>
    <lineage>
        <taxon>Bacteria</taxon>
        <taxon>Bacillati</taxon>
        <taxon>Bacillota</taxon>
        <taxon>Bacilli</taxon>
        <taxon>Bacillales</taxon>
        <taxon>Staphylococcaceae</taxon>
        <taxon>Staphylococcus</taxon>
    </lineage>
</organism>
<comment type="caution">
    <text evidence="2">The sequence shown here is derived from an EMBL/GenBank/DDBJ whole genome shotgun (WGS) entry which is preliminary data.</text>
</comment>
<dbReference type="Proteomes" id="UP000032274">
    <property type="component" value="Unassembled WGS sequence"/>
</dbReference>
<feature type="chain" id="PRO_5041306192" evidence="1">
    <location>
        <begin position="25"/>
        <end position="61"/>
    </location>
</feature>
<evidence type="ECO:0000313" key="3">
    <source>
        <dbReference type="Proteomes" id="UP000032274"/>
    </source>
</evidence>
<dbReference type="AlphaFoldDB" id="A0AA40JPQ3"/>
<evidence type="ECO:0000256" key="1">
    <source>
        <dbReference type="SAM" id="SignalP"/>
    </source>
</evidence>
<evidence type="ECO:0000313" key="2">
    <source>
        <dbReference type="EMBL" id="KIU01408.1"/>
    </source>
</evidence>
<dbReference type="EMBL" id="JXIG01000389">
    <property type="protein sequence ID" value="KIU01408.1"/>
    <property type="molecule type" value="Genomic_DNA"/>
</dbReference>
<reference evidence="2 3" key="1">
    <citation type="submission" date="2015-01" db="EMBL/GenBank/DDBJ databases">
        <title>Characterization of Swiss Staphylococcus aureus strains involved in food poisoning.</title>
        <authorList>
            <person name="Crovadore J."/>
            <person name="Chablais R."/>
            <person name="Tonacini J."/>
            <person name="Schnyder B."/>
            <person name="Lefort F."/>
        </authorList>
    </citation>
    <scope>NUCLEOTIDE SEQUENCE [LARGE SCALE GENOMIC DNA]</scope>
    <source>
        <strain evidence="2 3">SA-120</strain>
    </source>
</reference>
<gene>
    <name evidence="2" type="ORF">QU38_01790</name>
</gene>
<feature type="signal peptide" evidence="1">
    <location>
        <begin position="1"/>
        <end position="24"/>
    </location>
</feature>
<feature type="non-terminal residue" evidence="2">
    <location>
        <position position="61"/>
    </location>
</feature>
<sequence>MRSGTFAVFLLALATILPIAPAAAQVTASDTMQVAPEGLRNGQWVWYEQPQIIRASTTGWD</sequence>
<protein>
    <submittedName>
        <fullName evidence="2">Uncharacterized protein</fullName>
    </submittedName>
</protein>
<accession>A0AA40JPQ3</accession>
<proteinExistence type="predicted"/>
<keyword evidence="1" id="KW-0732">Signal</keyword>
<name>A0AA40JPQ3_STAAU</name>